<dbReference type="KEGG" id="sbu:SpiBuddy_2000"/>
<dbReference type="Proteomes" id="UP000008466">
    <property type="component" value="Chromosome"/>
</dbReference>
<dbReference type="Gene3D" id="3.20.20.140">
    <property type="entry name" value="Metal-dependent hydrolases"/>
    <property type="match status" value="1"/>
</dbReference>
<evidence type="ECO:0000313" key="2">
    <source>
        <dbReference type="Proteomes" id="UP000008466"/>
    </source>
</evidence>
<evidence type="ECO:0000313" key="1">
    <source>
        <dbReference type="EMBL" id="ADY13822.1"/>
    </source>
</evidence>
<dbReference type="GO" id="GO:0004038">
    <property type="term" value="F:allantoinase activity"/>
    <property type="evidence" value="ECO:0007669"/>
    <property type="project" value="TreeGrafter"/>
</dbReference>
<dbReference type="GO" id="GO:0005737">
    <property type="term" value="C:cytoplasm"/>
    <property type="evidence" value="ECO:0007669"/>
    <property type="project" value="TreeGrafter"/>
</dbReference>
<accession>F0RTV1</accession>
<dbReference type="eggNOG" id="COG0044">
    <property type="taxonomic scope" value="Bacteria"/>
</dbReference>
<dbReference type="GO" id="GO:0006145">
    <property type="term" value="P:purine nucleobase catabolic process"/>
    <property type="evidence" value="ECO:0007669"/>
    <property type="project" value="TreeGrafter"/>
</dbReference>
<organism evidence="1 2">
    <name type="scientific">Sphaerochaeta globosa (strain ATCC BAA-1886 / DSM 22777 / Buddy)</name>
    <name type="common">Spirochaeta sp. (strain Buddy)</name>
    <dbReference type="NCBI Taxonomy" id="158189"/>
    <lineage>
        <taxon>Bacteria</taxon>
        <taxon>Pseudomonadati</taxon>
        <taxon>Spirochaetota</taxon>
        <taxon>Spirochaetia</taxon>
        <taxon>Spirochaetales</taxon>
        <taxon>Sphaerochaetaceae</taxon>
        <taxon>Sphaerochaeta</taxon>
    </lineage>
</organism>
<protein>
    <submittedName>
        <fullName evidence="1">Dihydroorotase, putative</fullName>
    </submittedName>
</protein>
<reference evidence="2" key="1">
    <citation type="submission" date="2011-02" db="EMBL/GenBank/DDBJ databases">
        <title>Complete sequence of Spirochaeta sp. Buddy.</title>
        <authorList>
            <person name="Lucas S."/>
            <person name="Copeland A."/>
            <person name="Lapidus A."/>
            <person name="Cheng J.-F."/>
            <person name="Goodwin L."/>
            <person name="Pitluck S."/>
            <person name="Zeytun A."/>
            <person name="Detter J.C."/>
            <person name="Han C."/>
            <person name="Tapia R."/>
            <person name="Land M."/>
            <person name="Hauser L."/>
            <person name="Kyrpides N."/>
            <person name="Ivanova N."/>
            <person name="Mikhailova N."/>
            <person name="Pagani I."/>
            <person name="Ritalahti K.M."/>
            <person name="Loeffler F.E."/>
            <person name="Woyke T."/>
        </authorList>
    </citation>
    <scope>NUCLEOTIDE SEQUENCE [LARGE SCALE GENOMIC DNA]</scope>
    <source>
        <strain evidence="2">ATCC BAA-1886 / DSM 22777 / Buddy</strain>
    </source>
</reference>
<dbReference type="InterPro" id="IPR050138">
    <property type="entry name" value="DHOase/Allantoinase_Hydrolase"/>
</dbReference>
<dbReference type="SUPFAM" id="SSF51556">
    <property type="entry name" value="Metallo-dependent hydrolases"/>
    <property type="match status" value="1"/>
</dbReference>
<proteinExistence type="predicted"/>
<sequence>MIDPHVHLRDWDQAEKETLGHGMEVAFRCKIDELFDMPNTNPPLTTEAAIRKRLKDAAHASQDVRYHLWAGVTSDLKQVEEVASLAKTLFPSVIGLKLFAGHSTGNMGLVDEAMQRTVYQTLAKVGYEGMVAVHCEKESLLKSDLEDAHDFSSHSLARPVEAEVASVFDQIQFSEEAGFKGHLHICHLSSIEALRGIEEAKRNHRRISCAVTPHHALLTTEDAKDRSLYAKMNPPLRSETQRSSLFAALLQGRVDWIETDHAPHTLVDKEAGACGIPGFSGLLLLVKQLIEHGASPALLTQLLGGRILQVARLEEREISIPSYDQLSDLSLAASLAYPYDSFSKLRLR</sequence>
<dbReference type="HOGENOM" id="CLU_015572_1_1_12"/>
<keyword evidence="2" id="KW-1185">Reference proteome</keyword>
<name>F0RTV1_SPHGB</name>
<dbReference type="PANTHER" id="PTHR43668:SF2">
    <property type="entry name" value="ALLANTOINASE"/>
    <property type="match status" value="1"/>
</dbReference>
<dbReference type="InterPro" id="IPR032466">
    <property type="entry name" value="Metal_Hydrolase"/>
</dbReference>
<dbReference type="PANTHER" id="PTHR43668">
    <property type="entry name" value="ALLANTOINASE"/>
    <property type="match status" value="1"/>
</dbReference>
<gene>
    <name evidence="1" type="ordered locus">SpiBuddy_2000</name>
</gene>
<dbReference type="OrthoDB" id="9765462at2"/>
<dbReference type="STRING" id="158189.SpiBuddy_2000"/>
<dbReference type="AlphaFoldDB" id="F0RTV1"/>
<dbReference type="EMBL" id="CP002541">
    <property type="protein sequence ID" value="ADY13822.1"/>
    <property type="molecule type" value="Genomic_DNA"/>
</dbReference>
<dbReference type="RefSeq" id="WP_013607671.1">
    <property type="nucleotide sequence ID" value="NC_015152.1"/>
</dbReference>